<organism evidence="1 2">
    <name type="scientific">Enterococcus sulfureus ATCC 49903</name>
    <dbReference type="NCBI Taxonomy" id="1140003"/>
    <lineage>
        <taxon>Bacteria</taxon>
        <taxon>Bacillati</taxon>
        <taxon>Bacillota</taxon>
        <taxon>Bacilli</taxon>
        <taxon>Lactobacillales</taxon>
        <taxon>Enterococcaceae</taxon>
        <taxon>Enterococcus</taxon>
    </lineage>
</organism>
<name>S0L2H4_9ENTE</name>
<dbReference type="AlphaFoldDB" id="S0L2H4"/>
<evidence type="ECO:0000313" key="1">
    <source>
        <dbReference type="EMBL" id="EOT86174.1"/>
    </source>
</evidence>
<dbReference type="EMBL" id="ASWO01000003">
    <property type="protein sequence ID" value="EOT86174.1"/>
    <property type="molecule type" value="Genomic_DNA"/>
</dbReference>
<dbReference type="RefSeq" id="WP_016186099.1">
    <property type="nucleotide sequence ID" value="NZ_ASWO01000003.1"/>
</dbReference>
<protein>
    <recommendedName>
        <fullName evidence="3">Arsenical resistance operon trans-acting repressor ArsD</fullName>
    </recommendedName>
</protein>
<evidence type="ECO:0008006" key="3">
    <source>
        <dbReference type="Google" id="ProtNLM"/>
    </source>
</evidence>
<dbReference type="Proteomes" id="UP000015961">
    <property type="component" value="Unassembled WGS sequence"/>
</dbReference>
<reference evidence="1 2" key="1">
    <citation type="submission" date="2013-03" db="EMBL/GenBank/DDBJ databases">
        <title>The Genome Sequence of Enterococcus sulfureus ATCC_49903 (PacBio/Illumina hybrid assembly).</title>
        <authorList>
            <consortium name="The Broad Institute Genomics Platform"/>
            <consortium name="The Broad Institute Genome Sequencing Center for Infectious Disease"/>
            <person name="Earl A."/>
            <person name="Russ C."/>
            <person name="Gilmore M."/>
            <person name="Surin D."/>
            <person name="Walker B."/>
            <person name="Young S."/>
            <person name="Zeng Q."/>
            <person name="Gargeya S."/>
            <person name="Fitzgerald M."/>
            <person name="Haas B."/>
            <person name="Abouelleil A."/>
            <person name="Allen A.W."/>
            <person name="Alvarado L."/>
            <person name="Arachchi H.M."/>
            <person name="Berlin A.M."/>
            <person name="Chapman S.B."/>
            <person name="Gainer-Dewar J."/>
            <person name="Goldberg J."/>
            <person name="Griggs A."/>
            <person name="Gujja S."/>
            <person name="Hansen M."/>
            <person name="Howarth C."/>
            <person name="Imamovic A."/>
            <person name="Ireland A."/>
            <person name="Larimer J."/>
            <person name="McCowan C."/>
            <person name="Murphy C."/>
            <person name="Pearson M."/>
            <person name="Poon T.W."/>
            <person name="Priest M."/>
            <person name="Roberts A."/>
            <person name="Saif S."/>
            <person name="Shea T."/>
            <person name="Sisk P."/>
            <person name="Sykes S."/>
            <person name="Wortman J."/>
            <person name="Nusbaum C."/>
            <person name="Birren B."/>
        </authorList>
    </citation>
    <scope>NUCLEOTIDE SEQUENCE [LARGE SCALE GENOMIC DNA]</scope>
    <source>
        <strain evidence="1 2">ATCC 49903</strain>
    </source>
</reference>
<gene>
    <name evidence="1" type="ORF">I573_00927</name>
</gene>
<accession>S0L2H4</accession>
<dbReference type="PATRIC" id="fig|1140003.3.peg.1602"/>
<sequence>MILSYYLKADSDAIHDQEFLGFQLLHEDTTFKKQYERLKEKVLSTNLFFVKEDTELLETFTLDQLPIVEVDYNVTKVKGLLSLAELSELLDIGITLQIKMEDES</sequence>
<keyword evidence="2" id="KW-1185">Reference proteome</keyword>
<comment type="caution">
    <text evidence="1">The sequence shown here is derived from an EMBL/GenBank/DDBJ whole genome shotgun (WGS) entry which is preliminary data.</text>
</comment>
<evidence type="ECO:0000313" key="2">
    <source>
        <dbReference type="Proteomes" id="UP000015961"/>
    </source>
</evidence>
<proteinExistence type="predicted"/>
<dbReference type="STRING" id="1140003.OMY_01662"/>